<dbReference type="SUPFAM" id="SSF47413">
    <property type="entry name" value="lambda repressor-like DNA-binding domains"/>
    <property type="match status" value="1"/>
</dbReference>
<dbReference type="InterPro" id="IPR010982">
    <property type="entry name" value="Lambda_DNA-bd_dom_sf"/>
</dbReference>
<comment type="caution">
    <text evidence="2">The sequence shown here is derived from an EMBL/GenBank/DDBJ whole genome shotgun (WGS) entry which is preliminary data.</text>
</comment>
<dbReference type="Pfam" id="PF19054">
    <property type="entry name" value="DUF5753"/>
    <property type="match status" value="1"/>
</dbReference>
<dbReference type="Gene3D" id="1.10.260.40">
    <property type="entry name" value="lambda repressor-like DNA-binding domains"/>
    <property type="match status" value="1"/>
</dbReference>
<gene>
    <name evidence="2" type="ORF">H9Y04_31680</name>
</gene>
<dbReference type="InterPro" id="IPR043917">
    <property type="entry name" value="DUF5753"/>
</dbReference>
<protein>
    <submittedName>
        <fullName evidence="2">Helix-turn-helix domain-containing protein</fullName>
    </submittedName>
</protein>
<sequence length="270" mass="29873">MTEANSQQPPIAWRYCGSQIKLWRDGAGVTRQALADEANYDCETVKSMENGRRRPTIQLLEVADRMCRAGGKLVAAQQYLKPEKYPEFSQDFIRYEAEAIALSSYQPLLIPGLLQTEQTARALLNAHWPPLDDEEIEERVAARLARQAILGNRTRSFSFIIGEAAVTNPLGDPKGHRAQLGHLNQMATARNVSVQVMPAGGAHPGLNGPFVLLELAEHEHLAYEEGQTVGVLHSDAGRVSKLMQRHTMILGLTLSPAESARFIGRLEEEL</sequence>
<evidence type="ECO:0000259" key="1">
    <source>
        <dbReference type="PROSITE" id="PS50943"/>
    </source>
</evidence>
<reference evidence="2 3" key="1">
    <citation type="submission" date="2020-08" db="EMBL/GenBank/DDBJ databases">
        <title>Genemic of Streptomyces polyaspartic.</title>
        <authorList>
            <person name="Liu W."/>
        </authorList>
    </citation>
    <scope>NUCLEOTIDE SEQUENCE [LARGE SCALE GENOMIC DNA]</scope>
    <source>
        <strain evidence="2 3">TRM66268-LWL</strain>
    </source>
</reference>
<accession>A0ABR7SR92</accession>
<dbReference type="PROSITE" id="PS50943">
    <property type="entry name" value="HTH_CROC1"/>
    <property type="match status" value="1"/>
</dbReference>
<evidence type="ECO:0000313" key="2">
    <source>
        <dbReference type="EMBL" id="MBC9717102.1"/>
    </source>
</evidence>
<dbReference type="CDD" id="cd00093">
    <property type="entry name" value="HTH_XRE"/>
    <property type="match status" value="1"/>
</dbReference>
<dbReference type="Pfam" id="PF13560">
    <property type="entry name" value="HTH_31"/>
    <property type="match status" value="1"/>
</dbReference>
<feature type="domain" description="HTH cro/C1-type" evidence="1">
    <location>
        <begin position="20"/>
        <end position="61"/>
    </location>
</feature>
<proteinExistence type="predicted"/>
<dbReference type="RefSeq" id="WP_187817528.1">
    <property type="nucleotide sequence ID" value="NZ_JACTVJ010000017.1"/>
</dbReference>
<evidence type="ECO:0000313" key="3">
    <source>
        <dbReference type="Proteomes" id="UP000642284"/>
    </source>
</evidence>
<organism evidence="2 3">
    <name type="scientific">Streptomyces polyasparticus</name>
    <dbReference type="NCBI Taxonomy" id="2767826"/>
    <lineage>
        <taxon>Bacteria</taxon>
        <taxon>Bacillati</taxon>
        <taxon>Actinomycetota</taxon>
        <taxon>Actinomycetes</taxon>
        <taxon>Kitasatosporales</taxon>
        <taxon>Streptomycetaceae</taxon>
        <taxon>Streptomyces</taxon>
    </lineage>
</organism>
<keyword evidence="3" id="KW-1185">Reference proteome</keyword>
<dbReference type="Proteomes" id="UP000642284">
    <property type="component" value="Unassembled WGS sequence"/>
</dbReference>
<dbReference type="InterPro" id="IPR001387">
    <property type="entry name" value="Cro/C1-type_HTH"/>
</dbReference>
<name>A0ABR7SR92_9ACTN</name>
<dbReference type="EMBL" id="JACTVJ010000017">
    <property type="protein sequence ID" value="MBC9717102.1"/>
    <property type="molecule type" value="Genomic_DNA"/>
</dbReference>